<protein>
    <submittedName>
        <fullName evidence="2">Uncharacterized protein</fullName>
    </submittedName>
</protein>
<feature type="signal peptide" evidence="1">
    <location>
        <begin position="1"/>
        <end position="20"/>
    </location>
</feature>
<keyword evidence="1" id="KW-0732">Signal</keyword>
<evidence type="ECO:0000313" key="2">
    <source>
        <dbReference type="EMBL" id="KXB31507.1"/>
    </source>
</evidence>
<dbReference type="EMBL" id="LODL01000013">
    <property type="protein sequence ID" value="KXB31507.1"/>
    <property type="molecule type" value="Genomic_DNA"/>
</dbReference>
<comment type="caution">
    <text evidence="2">The sequence shown here is derived from an EMBL/GenBank/DDBJ whole genome shotgun (WGS) entry which is preliminary data.</text>
</comment>
<evidence type="ECO:0000256" key="1">
    <source>
        <dbReference type="SAM" id="SignalP"/>
    </source>
</evidence>
<gene>
    <name evidence="2" type="ORF">AT959_07560</name>
</gene>
<dbReference type="AlphaFoldDB" id="A0A133XKR1"/>
<evidence type="ECO:0000313" key="3">
    <source>
        <dbReference type="Proteomes" id="UP000070186"/>
    </source>
</evidence>
<reference evidence="2 3" key="1">
    <citation type="submission" date="2015-12" db="EMBL/GenBank/DDBJ databases">
        <title>Nitrous oxide reduction kinetics distinguish bacteria harboring typical versus atypical NosZ.</title>
        <authorList>
            <person name="Yoon S."/>
            <person name="Nissen S."/>
            <person name="Park D."/>
            <person name="Sanford R.A."/>
            <person name="Loeffler F.E."/>
        </authorList>
    </citation>
    <scope>NUCLEOTIDE SEQUENCE [LARGE SCALE GENOMIC DNA]</scope>
    <source>
        <strain evidence="2 3">ATCC BAA-841</strain>
    </source>
</reference>
<name>A0A133XKR1_9RHOO</name>
<keyword evidence="3" id="KW-1185">Reference proteome</keyword>
<sequence length="110" mass="11393">MKIAVLALALALPFATPAFAAEEGNTAISQLGEINGIALACQQAAIVSRARNAVQTTAPKTRANGEIFEEATSASYLQFGNGKKTCPDAATLAKRLGEAEKQLSAAFPSR</sequence>
<proteinExistence type="predicted"/>
<dbReference type="Proteomes" id="UP000070186">
    <property type="component" value="Unassembled WGS sequence"/>
</dbReference>
<organism evidence="2 3">
    <name type="scientific">Dechloromonas denitrificans</name>
    <dbReference type="NCBI Taxonomy" id="281362"/>
    <lineage>
        <taxon>Bacteria</taxon>
        <taxon>Pseudomonadati</taxon>
        <taxon>Pseudomonadota</taxon>
        <taxon>Betaproteobacteria</taxon>
        <taxon>Rhodocyclales</taxon>
        <taxon>Azonexaceae</taxon>
        <taxon>Dechloromonas</taxon>
    </lineage>
</organism>
<dbReference type="RefSeq" id="WP_066882226.1">
    <property type="nucleotide sequence ID" value="NZ_LODL01000013.1"/>
</dbReference>
<dbReference type="STRING" id="281362.AT959_07560"/>
<feature type="chain" id="PRO_5007459758" evidence="1">
    <location>
        <begin position="21"/>
        <end position="110"/>
    </location>
</feature>
<accession>A0A133XKR1</accession>